<protein>
    <submittedName>
        <fullName evidence="1">Uncharacterized protein</fullName>
    </submittedName>
</protein>
<name>A0AAE1STJ8_9SOLA</name>
<evidence type="ECO:0000313" key="2">
    <source>
        <dbReference type="Proteomes" id="UP001291623"/>
    </source>
</evidence>
<organism evidence="1 2">
    <name type="scientific">Anisodus tanguticus</name>
    <dbReference type="NCBI Taxonomy" id="243964"/>
    <lineage>
        <taxon>Eukaryota</taxon>
        <taxon>Viridiplantae</taxon>
        <taxon>Streptophyta</taxon>
        <taxon>Embryophyta</taxon>
        <taxon>Tracheophyta</taxon>
        <taxon>Spermatophyta</taxon>
        <taxon>Magnoliopsida</taxon>
        <taxon>eudicotyledons</taxon>
        <taxon>Gunneridae</taxon>
        <taxon>Pentapetalae</taxon>
        <taxon>asterids</taxon>
        <taxon>lamiids</taxon>
        <taxon>Solanales</taxon>
        <taxon>Solanaceae</taxon>
        <taxon>Solanoideae</taxon>
        <taxon>Hyoscyameae</taxon>
        <taxon>Anisodus</taxon>
    </lineage>
</organism>
<reference evidence="1" key="1">
    <citation type="submission" date="2023-12" db="EMBL/GenBank/DDBJ databases">
        <title>Genome assembly of Anisodus tanguticus.</title>
        <authorList>
            <person name="Wang Y.-J."/>
        </authorList>
    </citation>
    <scope>NUCLEOTIDE SEQUENCE</scope>
    <source>
        <strain evidence="1">KB-2021</strain>
        <tissue evidence="1">Leaf</tissue>
    </source>
</reference>
<keyword evidence="2" id="KW-1185">Reference proteome</keyword>
<evidence type="ECO:0000313" key="1">
    <source>
        <dbReference type="EMBL" id="KAK4377308.1"/>
    </source>
</evidence>
<dbReference type="Proteomes" id="UP001291623">
    <property type="component" value="Unassembled WGS sequence"/>
</dbReference>
<dbReference type="AlphaFoldDB" id="A0AAE1STJ8"/>
<sequence length="135" mass="14883">MLLFSPSCISAPPSTTSRIRPSPFPWQLEEAAAPLLCGETAYQISKLELPRHRSRRPNLISFSKTTYGYGKDVKTSGIADLSCFAEFLFTVDSYGSRGVKRNLDLRKLENLFTIILGRPSGFVAAILELLATVNA</sequence>
<proteinExistence type="predicted"/>
<dbReference type="EMBL" id="JAVYJV010000002">
    <property type="protein sequence ID" value="KAK4377308.1"/>
    <property type="molecule type" value="Genomic_DNA"/>
</dbReference>
<gene>
    <name evidence="1" type="ORF">RND71_003604</name>
</gene>
<accession>A0AAE1STJ8</accession>
<comment type="caution">
    <text evidence="1">The sequence shown here is derived from an EMBL/GenBank/DDBJ whole genome shotgun (WGS) entry which is preliminary data.</text>
</comment>